<gene>
    <name evidence="2" type="ORF">AB4M04_01515</name>
</gene>
<accession>A0ABV3UBA7</accession>
<proteinExistence type="predicted"/>
<organism evidence="2 3">
    <name type="scientific">Serratia quinivorans</name>
    <dbReference type="NCBI Taxonomy" id="137545"/>
    <lineage>
        <taxon>Bacteria</taxon>
        <taxon>Pseudomonadati</taxon>
        <taxon>Pseudomonadota</taxon>
        <taxon>Gammaproteobacteria</taxon>
        <taxon>Enterobacterales</taxon>
        <taxon>Yersiniaceae</taxon>
        <taxon>Serratia</taxon>
    </lineage>
</organism>
<comment type="caution">
    <text evidence="2">The sequence shown here is derived from an EMBL/GenBank/DDBJ whole genome shotgun (WGS) entry which is preliminary data.</text>
</comment>
<name>A0ABV3UBA7_9GAMM</name>
<feature type="coiled-coil region" evidence="1">
    <location>
        <begin position="83"/>
        <end position="110"/>
    </location>
</feature>
<keyword evidence="3" id="KW-1185">Reference proteome</keyword>
<evidence type="ECO:0000313" key="2">
    <source>
        <dbReference type="EMBL" id="MEX3170761.1"/>
    </source>
</evidence>
<protein>
    <submittedName>
        <fullName evidence="2">Uncharacterized protein</fullName>
    </submittedName>
</protein>
<sequence>MDNNLSELSKPFAWTDSDAVDILNAGEWAPVFPEKYQDSFPLYSQEYVSALERREGRSAQRMTEMEADLADKNGIILEQSKRIAELERANQSQDDHINQQQDRIDSLEKTNAGLGRGLAAAEKQLAIPVRLPTEHELHQVSCSECAGNCLELVESTVRAAGFTFTVGDE</sequence>
<evidence type="ECO:0000256" key="1">
    <source>
        <dbReference type="SAM" id="Coils"/>
    </source>
</evidence>
<dbReference type="EMBL" id="JBFQXQ010000001">
    <property type="protein sequence ID" value="MEX3170761.1"/>
    <property type="molecule type" value="Genomic_DNA"/>
</dbReference>
<keyword evidence="1" id="KW-0175">Coiled coil</keyword>
<reference evidence="2 3" key="1">
    <citation type="submission" date="2024-07" db="EMBL/GenBank/DDBJ databases">
        <title>Genomes of novel Serratia strains from suburban soil.</title>
        <authorList>
            <person name="Markert E.X."/>
            <person name="Severe K."/>
            <person name="Severe L."/>
            <person name="Twing K.I."/>
            <person name="Ward L.M."/>
        </authorList>
    </citation>
    <scope>NUCLEOTIDE SEQUENCE [LARGE SCALE GENOMIC DNA]</scope>
    <source>
        <strain evidence="2 3">3C-UT</strain>
    </source>
</reference>
<dbReference type="Proteomes" id="UP001558101">
    <property type="component" value="Unassembled WGS sequence"/>
</dbReference>
<evidence type="ECO:0000313" key="3">
    <source>
        <dbReference type="Proteomes" id="UP001558101"/>
    </source>
</evidence>
<dbReference type="RefSeq" id="WP_368453052.1">
    <property type="nucleotide sequence ID" value="NZ_JBFQXQ010000001.1"/>
</dbReference>